<dbReference type="GO" id="GO:0000981">
    <property type="term" value="F:DNA-binding transcription factor activity, RNA polymerase II-specific"/>
    <property type="evidence" value="ECO:0007669"/>
    <property type="project" value="InterPro"/>
</dbReference>
<evidence type="ECO:0000256" key="1">
    <source>
        <dbReference type="ARBA" id="ARBA00004123"/>
    </source>
</evidence>
<feature type="compositionally biased region" description="Polar residues" evidence="4">
    <location>
        <begin position="16"/>
        <end position="26"/>
    </location>
</feature>
<proteinExistence type="predicted"/>
<keyword evidence="2" id="KW-0479">Metal-binding</keyword>
<dbReference type="CDD" id="cd12148">
    <property type="entry name" value="fungal_TF_MHR"/>
    <property type="match status" value="1"/>
</dbReference>
<dbReference type="SUPFAM" id="SSF57701">
    <property type="entry name" value="Zn2/Cys6 DNA-binding domain"/>
    <property type="match status" value="1"/>
</dbReference>
<keyword evidence="3" id="KW-0539">Nucleus</keyword>
<feature type="compositionally biased region" description="Polar residues" evidence="4">
    <location>
        <begin position="753"/>
        <end position="778"/>
    </location>
</feature>
<keyword evidence="7" id="KW-1185">Reference proteome</keyword>
<dbReference type="GO" id="GO:0003677">
    <property type="term" value="F:DNA binding"/>
    <property type="evidence" value="ECO:0007669"/>
    <property type="project" value="InterPro"/>
</dbReference>
<accession>A0A0H2RXN5</accession>
<dbReference type="GO" id="GO:0008270">
    <property type="term" value="F:zinc ion binding"/>
    <property type="evidence" value="ECO:0007669"/>
    <property type="project" value="InterPro"/>
</dbReference>
<evidence type="ECO:0000313" key="7">
    <source>
        <dbReference type="Proteomes" id="UP000053477"/>
    </source>
</evidence>
<dbReference type="InterPro" id="IPR001138">
    <property type="entry name" value="Zn2Cys6_DnaBD"/>
</dbReference>
<dbReference type="InterPro" id="IPR050613">
    <property type="entry name" value="Sec_Metabolite_Reg"/>
</dbReference>
<dbReference type="STRING" id="27342.A0A0H2RXN5"/>
<evidence type="ECO:0000256" key="2">
    <source>
        <dbReference type="ARBA" id="ARBA00022723"/>
    </source>
</evidence>
<feature type="compositionally biased region" description="Low complexity" evidence="4">
    <location>
        <begin position="819"/>
        <end position="828"/>
    </location>
</feature>
<evidence type="ECO:0000256" key="4">
    <source>
        <dbReference type="SAM" id="MobiDB-lite"/>
    </source>
</evidence>
<evidence type="ECO:0000259" key="5">
    <source>
        <dbReference type="PROSITE" id="PS50048"/>
    </source>
</evidence>
<dbReference type="PANTHER" id="PTHR31001">
    <property type="entry name" value="UNCHARACTERIZED TRANSCRIPTIONAL REGULATORY PROTEIN"/>
    <property type="match status" value="1"/>
</dbReference>
<dbReference type="InParanoid" id="A0A0H2RXN5"/>
<dbReference type="Pfam" id="PF04082">
    <property type="entry name" value="Fungal_trans"/>
    <property type="match status" value="1"/>
</dbReference>
<reference evidence="6 7" key="1">
    <citation type="submission" date="2015-04" db="EMBL/GenBank/DDBJ databases">
        <title>Complete genome sequence of Schizopora paradoxa KUC8140, a cosmopolitan wood degrader in East Asia.</title>
        <authorList>
            <consortium name="DOE Joint Genome Institute"/>
            <person name="Min B."/>
            <person name="Park H."/>
            <person name="Jang Y."/>
            <person name="Kim J.-J."/>
            <person name="Kim K.H."/>
            <person name="Pangilinan J."/>
            <person name="Lipzen A."/>
            <person name="Riley R."/>
            <person name="Grigoriev I.V."/>
            <person name="Spatafora J.W."/>
            <person name="Choi I.-G."/>
        </authorList>
    </citation>
    <scope>NUCLEOTIDE SEQUENCE [LARGE SCALE GENOMIC DNA]</scope>
    <source>
        <strain evidence="6 7">KUC8140</strain>
    </source>
</reference>
<name>A0A0H2RXN5_9AGAM</name>
<evidence type="ECO:0000256" key="3">
    <source>
        <dbReference type="ARBA" id="ARBA00023242"/>
    </source>
</evidence>
<dbReference type="Pfam" id="PF00172">
    <property type="entry name" value="Zn_clus"/>
    <property type="match status" value="1"/>
</dbReference>
<organism evidence="6 7">
    <name type="scientific">Schizopora paradoxa</name>
    <dbReference type="NCBI Taxonomy" id="27342"/>
    <lineage>
        <taxon>Eukaryota</taxon>
        <taxon>Fungi</taxon>
        <taxon>Dikarya</taxon>
        <taxon>Basidiomycota</taxon>
        <taxon>Agaricomycotina</taxon>
        <taxon>Agaricomycetes</taxon>
        <taxon>Hymenochaetales</taxon>
        <taxon>Schizoporaceae</taxon>
        <taxon>Schizopora</taxon>
    </lineage>
</organism>
<dbReference type="InterPro" id="IPR007219">
    <property type="entry name" value="XnlR_reg_dom"/>
</dbReference>
<sequence>MPTAHTNDDPSHVQHRVQSSARSSSKQKLDVADTAIANGADAETTKSPTADRENRPPAKRARKAINCEPCRNSKLKCDRGRPCSSCVLRGTALHCYQGAADDPQEDHRGTKIDPHHEIARIRHSLATLEAYVIRGGTSAPSVQQGPSPSGMRDLSVAPMLKIEAETDDVLEKSAPGMLAQKGQGGLYAGPTSMVTHFLSVKSASGEGRDAEGGLNRPPFESADDSVNLDHEQARLQYDDDLLTLLPQLHIIDGLVDYYFEYCNWNYRHVNPRSFQSAWVRFKAGYSADRLVLATLCVIMGVAIRYLPERHALLASLPHTHEELGQRYYEIARDALARYRADCRTLSLELIECLLIRTHYLTLSKDQSEEIYAIRGELVSIGTAMGLHRDPDKWHMPRDVAERRRWAWWHIILLESWQCFLFGRPPSVSCHHWDTSLPSNVDHDSEPADRRSFESNLHLFRLARILCDIVDDAVSIRPVSYDRVVERDRQLVQWMEALPKELDLDEFRVARALASPIPATTRLGVQSIIIRCSYYHIRFTLHRPYAAAAHDLDSMHDRQSSPGKSFTGGSNAPMDERMAQSLDTAVNAADKLIQLSAQAQPDRCAYSSLTVPGHIHWLPFHCFSAAMFFSFQLIANPDQPGANLFRANIRRVLEILSISRGIRLADKATAILNALAPLYEAPLPGETEAEREKKKKSVLTVVKGLAFPYHDSPVHARSTGDSPASYGRRHLESPSHANMTPHGIVSPVAPHLNGSPTQTVHVQQQEQLDSVSSPVNHRPSQLGGYSHDSVPTQQSLHHGMPGMPQSHQTSPPPPPHHPHNAPMPSHHPNQNVNGNGMHYHQGQLQSRSHYPTNGSMQSQEYVDPTAYPQTSDNMMSMQLWGASVGFGQGEWVRFIDSMERPAENSRI</sequence>
<feature type="region of interest" description="Disordered" evidence="4">
    <location>
        <begin position="1"/>
        <end position="61"/>
    </location>
</feature>
<gene>
    <name evidence="6" type="ORF">SCHPADRAFT_901608</name>
</gene>
<dbReference type="SMART" id="SM00906">
    <property type="entry name" value="Fungal_trans"/>
    <property type="match status" value="1"/>
</dbReference>
<evidence type="ECO:0000313" key="6">
    <source>
        <dbReference type="EMBL" id="KLO16377.1"/>
    </source>
</evidence>
<dbReference type="PROSITE" id="PS50048">
    <property type="entry name" value="ZN2_CY6_FUNGAL_2"/>
    <property type="match status" value="1"/>
</dbReference>
<feature type="domain" description="Zn(2)-C6 fungal-type" evidence="5">
    <location>
        <begin position="66"/>
        <end position="95"/>
    </location>
</feature>
<dbReference type="GO" id="GO:0005634">
    <property type="term" value="C:nucleus"/>
    <property type="evidence" value="ECO:0007669"/>
    <property type="project" value="UniProtKB-SubCell"/>
</dbReference>
<dbReference type="AlphaFoldDB" id="A0A0H2RXN5"/>
<dbReference type="Proteomes" id="UP000053477">
    <property type="component" value="Unassembled WGS sequence"/>
</dbReference>
<dbReference type="GO" id="GO:0006351">
    <property type="term" value="P:DNA-templated transcription"/>
    <property type="evidence" value="ECO:0007669"/>
    <property type="project" value="InterPro"/>
</dbReference>
<dbReference type="InterPro" id="IPR036864">
    <property type="entry name" value="Zn2-C6_fun-type_DNA-bd_sf"/>
</dbReference>
<feature type="compositionally biased region" description="Basic and acidic residues" evidence="4">
    <location>
        <begin position="1"/>
        <end position="12"/>
    </location>
</feature>
<dbReference type="PANTHER" id="PTHR31001:SF81">
    <property type="entry name" value="ZN(II)2CYS6 TRANSCRIPTION FACTOR"/>
    <property type="match status" value="1"/>
</dbReference>
<protein>
    <recommendedName>
        <fullName evidence="5">Zn(2)-C6 fungal-type domain-containing protein</fullName>
    </recommendedName>
</protein>
<dbReference type="EMBL" id="KQ085917">
    <property type="protein sequence ID" value="KLO16377.1"/>
    <property type="molecule type" value="Genomic_DNA"/>
</dbReference>
<feature type="region of interest" description="Disordered" evidence="4">
    <location>
        <begin position="204"/>
        <end position="223"/>
    </location>
</feature>
<feature type="region of interest" description="Disordered" evidence="4">
    <location>
        <begin position="711"/>
        <end position="839"/>
    </location>
</feature>
<dbReference type="CDD" id="cd00067">
    <property type="entry name" value="GAL4"/>
    <property type="match status" value="1"/>
</dbReference>
<comment type="subcellular location">
    <subcellularLocation>
        <location evidence="1">Nucleus</location>
    </subcellularLocation>
</comment>
<dbReference type="OrthoDB" id="762982at2759"/>
<dbReference type="Gene3D" id="4.10.240.10">
    <property type="entry name" value="Zn(2)-C6 fungal-type DNA-binding domain"/>
    <property type="match status" value="1"/>
</dbReference>